<feature type="transmembrane region" description="Helical" evidence="1">
    <location>
        <begin position="44"/>
        <end position="70"/>
    </location>
</feature>
<proteinExistence type="predicted"/>
<reference evidence="2 3" key="1">
    <citation type="submission" date="2015-11" db="EMBL/GenBank/DDBJ databases">
        <title>Genomic analysis of 38 Legionella species identifies large and diverse effector repertoires.</title>
        <authorList>
            <person name="Burstein D."/>
            <person name="Amaro F."/>
            <person name="Zusman T."/>
            <person name="Lifshitz Z."/>
            <person name="Cohen O."/>
            <person name="Gilbert J.A."/>
            <person name="Pupko T."/>
            <person name="Shuman H.A."/>
            <person name="Segal G."/>
        </authorList>
    </citation>
    <scope>NUCLEOTIDE SEQUENCE [LARGE SCALE GENOMIC DNA]</scope>
    <source>
        <strain evidence="2 3">JA-26-G1-E2</strain>
    </source>
</reference>
<dbReference type="EMBL" id="LNYG01000013">
    <property type="protein sequence ID" value="KTD06824.1"/>
    <property type="molecule type" value="Genomic_DNA"/>
</dbReference>
<keyword evidence="1" id="KW-1133">Transmembrane helix</keyword>
<evidence type="ECO:0000313" key="2">
    <source>
        <dbReference type="EMBL" id="KTD06824.1"/>
    </source>
</evidence>
<gene>
    <name evidence="2" type="ORF">Ljam_1019</name>
</gene>
<organism evidence="2 3">
    <name type="scientific">Legionella jamestowniensis</name>
    <dbReference type="NCBI Taxonomy" id="455"/>
    <lineage>
        <taxon>Bacteria</taxon>
        <taxon>Pseudomonadati</taxon>
        <taxon>Pseudomonadota</taxon>
        <taxon>Gammaproteobacteria</taxon>
        <taxon>Legionellales</taxon>
        <taxon>Legionellaceae</taxon>
        <taxon>Legionella</taxon>
    </lineage>
</organism>
<dbReference type="OrthoDB" id="7411034at2"/>
<dbReference type="RefSeq" id="WP_058449052.1">
    <property type="nucleotide sequence ID" value="NZ_CAAAJF010000009.1"/>
</dbReference>
<keyword evidence="1" id="KW-0472">Membrane</keyword>
<name>A0A0W0UG74_9GAMM</name>
<dbReference type="AlphaFoldDB" id="A0A0W0UG74"/>
<dbReference type="Proteomes" id="UP000054715">
    <property type="component" value="Unassembled WGS sequence"/>
</dbReference>
<evidence type="ECO:0000313" key="3">
    <source>
        <dbReference type="Proteomes" id="UP000054715"/>
    </source>
</evidence>
<accession>A0A0W0UG74</accession>
<comment type="caution">
    <text evidence="2">The sequence shown here is derived from an EMBL/GenBank/DDBJ whole genome shotgun (WGS) entry which is preliminary data.</text>
</comment>
<dbReference type="PATRIC" id="fig|455.5.peg.1081"/>
<evidence type="ECO:0000256" key="1">
    <source>
        <dbReference type="SAM" id="Phobius"/>
    </source>
</evidence>
<protein>
    <submittedName>
        <fullName evidence="2">Uncharacterized protein</fullName>
    </submittedName>
</protein>
<sequence length="95" mass="10898">MNNLKLLKKRTFLAATCLCTSLGLNLFFINNAYAYFDQGTGSLLIQSCIAFFGVMMVYLHRLRAVFSSFFRHLFMKLRKKTIASKTEPETKSTEV</sequence>
<keyword evidence="1" id="KW-0812">Transmembrane</keyword>
<dbReference type="STRING" id="455.Ljam_1019"/>